<evidence type="ECO:0000256" key="10">
    <source>
        <dbReference type="PROSITE-ProRule" id="PRU10141"/>
    </source>
</evidence>
<evidence type="ECO:0000256" key="8">
    <source>
        <dbReference type="ARBA" id="ARBA00047899"/>
    </source>
</evidence>
<dbReference type="PANTHER" id="PTHR48012">
    <property type="entry name" value="STERILE20-LIKE KINASE, ISOFORM B-RELATED"/>
    <property type="match status" value="1"/>
</dbReference>
<evidence type="ECO:0000256" key="3">
    <source>
        <dbReference type="ARBA" id="ARBA00022527"/>
    </source>
</evidence>
<protein>
    <recommendedName>
        <fullName evidence="2">non-specific serine/threonine protein kinase</fullName>
        <ecNumber evidence="2">2.7.11.1</ecNumber>
    </recommendedName>
</protein>
<dbReference type="Gene3D" id="1.10.510.10">
    <property type="entry name" value="Transferase(Phosphotransferase) domain 1"/>
    <property type="match status" value="1"/>
</dbReference>
<dbReference type="GO" id="GO:0005737">
    <property type="term" value="C:cytoplasm"/>
    <property type="evidence" value="ECO:0007669"/>
    <property type="project" value="TreeGrafter"/>
</dbReference>
<feature type="region of interest" description="Disordered" evidence="11">
    <location>
        <begin position="608"/>
        <end position="630"/>
    </location>
</feature>
<keyword evidence="7 10" id="KW-0067">ATP-binding</keyword>
<evidence type="ECO:0000313" key="13">
    <source>
        <dbReference type="EMBL" id="VFQ76877.1"/>
    </source>
</evidence>
<sequence>MESSSTSRQGRKPPTPKQSDIYSTFVVHGGGDDDDTQSEQTSDTDLYATVVCKDDAVSLPPLAKRPPPGRIDSGSESDAESVCGTMIVRTGRRRPNYETTSFLDRTERSRKCRIDGIGEEEDNAEGDFSTFVMRESVAESGTVVRRTSRKGGIGEGSRSSTMSRAVASMQSAGEVGIGRQMKSGGGGRSEEETRVHGNKVSSSSFTDNVMREDPSTKYEILHELGKGSYGAVFKARDLKTSEMVAIKVISLSEGEEGYEDIIGEIEMLQQCSHPNVIRYFASYQGDEYLWIVMEYCGCGSVAGLMNANEAPLEEHQIAYVCKETLKGLSYLHSIFKVHRDIKGGNILLTDQGEVKLGDFGVAAQLSRTMSKRNTFIGTPHWMAPEVIQESRYDGKVDVWALGISAIEMAEGLPPRATVHPMRVLFMISIEPAPMLEDKEKWSLLFHDFVAMCLTKDPRLRPTAAELLKHKFIEKCKSGASGMLPRIHKAKQVRSSMALEAQKIASAATLHGNSGGCPKVNESFGDTVPAGFQVSNVVSSAIALNKDDSEHIEPAAEGDFGTMIIRDGGNIDIAATQRNKEPSPSVNHAENAQIPGHGEKTIEHRLYSEESVSSLPGASKAGKGQTTSSPAMFAPPLLNPPPGETVSQKALEKLRSIYSAGNTVPIPFLRATDISPIALLSSNMLGAWQQDDTLHELFSSDAQQSKRGRSRENEAPLPPSVHRRLSSSPTLMNLTQALAYHRMCYDDMPLQEMQATQEQKTIQSLCDTLKTILRL</sequence>
<comment type="similarity">
    <text evidence="1">Belongs to the protein kinase superfamily. STE Ser/Thr protein kinase family. STE20 subfamily.</text>
</comment>
<evidence type="ECO:0000256" key="11">
    <source>
        <dbReference type="SAM" id="MobiDB-lite"/>
    </source>
</evidence>
<organism evidence="13 14">
    <name type="scientific">Cuscuta campestris</name>
    <dbReference type="NCBI Taxonomy" id="132261"/>
    <lineage>
        <taxon>Eukaryota</taxon>
        <taxon>Viridiplantae</taxon>
        <taxon>Streptophyta</taxon>
        <taxon>Embryophyta</taxon>
        <taxon>Tracheophyta</taxon>
        <taxon>Spermatophyta</taxon>
        <taxon>Magnoliopsida</taxon>
        <taxon>eudicotyledons</taxon>
        <taxon>Gunneridae</taxon>
        <taxon>Pentapetalae</taxon>
        <taxon>asterids</taxon>
        <taxon>lamiids</taxon>
        <taxon>Solanales</taxon>
        <taxon>Convolvulaceae</taxon>
        <taxon>Cuscuteae</taxon>
        <taxon>Cuscuta</taxon>
        <taxon>Cuscuta subgen. Grammica</taxon>
        <taxon>Cuscuta sect. Cleistogrammica</taxon>
    </lineage>
</organism>
<evidence type="ECO:0000256" key="9">
    <source>
        <dbReference type="ARBA" id="ARBA00048679"/>
    </source>
</evidence>
<keyword evidence="3" id="KW-0723">Serine/threonine-protein kinase</keyword>
<dbReference type="OrthoDB" id="248923at2759"/>
<keyword evidence="6" id="KW-0418">Kinase</keyword>
<gene>
    <name evidence="13" type="ORF">CCAM_LOCUS18653</name>
</gene>
<feature type="region of interest" description="Disordered" evidence="11">
    <location>
        <begin position="699"/>
        <end position="725"/>
    </location>
</feature>
<proteinExistence type="inferred from homology"/>
<dbReference type="SUPFAM" id="SSF56112">
    <property type="entry name" value="Protein kinase-like (PK-like)"/>
    <property type="match status" value="1"/>
</dbReference>
<comment type="catalytic activity">
    <reaction evidence="9">
        <text>L-seryl-[protein] + ATP = O-phospho-L-seryl-[protein] + ADP + H(+)</text>
        <dbReference type="Rhea" id="RHEA:17989"/>
        <dbReference type="Rhea" id="RHEA-COMP:9863"/>
        <dbReference type="Rhea" id="RHEA-COMP:11604"/>
        <dbReference type="ChEBI" id="CHEBI:15378"/>
        <dbReference type="ChEBI" id="CHEBI:29999"/>
        <dbReference type="ChEBI" id="CHEBI:30616"/>
        <dbReference type="ChEBI" id="CHEBI:83421"/>
        <dbReference type="ChEBI" id="CHEBI:456216"/>
        <dbReference type="EC" id="2.7.11.1"/>
    </reaction>
</comment>
<dbReference type="PROSITE" id="PS50011">
    <property type="entry name" value="PROTEIN_KINASE_DOM"/>
    <property type="match status" value="1"/>
</dbReference>
<name>A0A484LKQ0_9ASTE</name>
<evidence type="ECO:0000313" key="14">
    <source>
        <dbReference type="Proteomes" id="UP000595140"/>
    </source>
</evidence>
<reference evidence="13 14" key="1">
    <citation type="submission" date="2018-04" db="EMBL/GenBank/DDBJ databases">
        <authorList>
            <person name="Vogel A."/>
        </authorList>
    </citation>
    <scope>NUCLEOTIDE SEQUENCE [LARGE SCALE GENOMIC DNA]</scope>
</reference>
<feature type="region of interest" description="Disordered" evidence="11">
    <location>
        <begin position="142"/>
        <end position="209"/>
    </location>
</feature>
<keyword evidence="5 10" id="KW-0547">Nucleotide-binding</keyword>
<dbReference type="CDD" id="cd06613">
    <property type="entry name" value="STKc_MAP4K3_like"/>
    <property type="match status" value="1"/>
</dbReference>
<evidence type="ECO:0000256" key="2">
    <source>
        <dbReference type="ARBA" id="ARBA00012513"/>
    </source>
</evidence>
<dbReference type="EMBL" id="OOIL02001569">
    <property type="protein sequence ID" value="VFQ76877.1"/>
    <property type="molecule type" value="Genomic_DNA"/>
</dbReference>
<dbReference type="InterPro" id="IPR011009">
    <property type="entry name" value="Kinase-like_dom_sf"/>
</dbReference>
<dbReference type="InterPro" id="IPR000719">
    <property type="entry name" value="Prot_kinase_dom"/>
</dbReference>
<feature type="domain" description="Protein kinase" evidence="12">
    <location>
        <begin position="218"/>
        <end position="472"/>
    </location>
</feature>
<dbReference type="GO" id="GO:0004674">
    <property type="term" value="F:protein serine/threonine kinase activity"/>
    <property type="evidence" value="ECO:0007669"/>
    <property type="project" value="UniProtKB-KW"/>
</dbReference>
<feature type="region of interest" description="Disordered" evidence="11">
    <location>
        <begin position="576"/>
        <end position="596"/>
    </location>
</feature>
<dbReference type="Pfam" id="PF00069">
    <property type="entry name" value="Pkinase"/>
    <property type="match status" value="1"/>
</dbReference>
<dbReference type="FunFam" id="1.10.510.10:FF:000207">
    <property type="entry name" value="serine/threonine-protein kinase dst1 isoform X1"/>
    <property type="match status" value="1"/>
</dbReference>
<dbReference type="InterPro" id="IPR050629">
    <property type="entry name" value="STE20/SPS1-PAK"/>
</dbReference>
<dbReference type="Proteomes" id="UP000595140">
    <property type="component" value="Unassembled WGS sequence"/>
</dbReference>
<evidence type="ECO:0000259" key="12">
    <source>
        <dbReference type="PROSITE" id="PS50011"/>
    </source>
</evidence>
<feature type="region of interest" description="Disordered" evidence="11">
    <location>
        <begin position="1"/>
        <end position="44"/>
    </location>
</feature>
<evidence type="ECO:0000256" key="5">
    <source>
        <dbReference type="ARBA" id="ARBA00022741"/>
    </source>
</evidence>
<dbReference type="InterPro" id="IPR017441">
    <property type="entry name" value="Protein_kinase_ATP_BS"/>
</dbReference>
<comment type="catalytic activity">
    <reaction evidence="8">
        <text>L-threonyl-[protein] + ATP = O-phospho-L-threonyl-[protein] + ADP + H(+)</text>
        <dbReference type="Rhea" id="RHEA:46608"/>
        <dbReference type="Rhea" id="RHEA-COMP:11060"/>
        <dbReference type="Rhea" id="RHEA-COMP:11605"/>
        <dbReference type="ChEBI" id="CHEBI:15378"/>
        <dbReference type="ChEBI" id="CHEBI:30013"/>
        <dbReference type="ChEBI" id="CHEBI:30616"/>
        <dbReference type="ChEBI" id="CHEBI:61977"/>
        <dbReference type="ChEBI" id="CHEBI:456216"/>
        <dbReference type="EC" id="2.7.11.1"/>
    </reaction>
</comment>
<feature type="binding site" evidence="10">
    <location>
        <position position="247"/>
    </location>
    <ligand>
        <name>ATP</name>
        <dbReference type="ChEBI" id="CHEBI:30616"/>
    </ligand>
</feature>
<feature type="region of interest" description="Disordered" evidence="11">
    <location>
        <begin position="56"/>
        <end position="81"/>
    </location>
</feature>
<keyword evidence="4" id="KW-0808">Transferase</keyword>
<dbReference type="FunFam" id="3.30.200.20:FF:000042">
    <property type="entry name" value="Aurora kinase A"/>
    <property type="match status" value="1"/>
</dbReference>
<keyword evidence="14" id="KW-1185">Reference proteome</keyword>
<dbReference type="PANTHER" id="PTHR48012:SF18">
    <property type="entry name" value="HAPPYHOUR, ISOFORM A"/>
    <property type="match status" value="1"/>
</dbReference>
<evidence type="ECO:0000256" key="6">
    <source>
        <dbReference type="ARBA" id="ARBA00022777"/>
    </source>
</evidence>
<accession>A0A484LKQ0</accession>
<dbReference type="GO" id="GO:0005524">
    <property type="term" value="F:ATP binding"/>
    <property type="evidence" value="ECO:0007669"/>
    <property type="project" value="UniProtKB-UniRule"/>
</dbReference>
<feature type="compositionally biased region" description="Polar residues" evidence="11">
    <location>
        <begin position="157"/>
        <end position="171"/>
    </location>
</feature>
<evidence type="ECO:0000256" key="1">
    <source>
        <dbReference type="ARBA" id="ARBA00008874"/>
    </source>
</evidence>
<dbReference type="EC" id="2.7.11.1" evidence="2"/>
<evidence type="ECO:0000256" key="7">
    <source>
        <dbReference type="ARBA" id="ARBA00022840"/>
    </source>
</evidence>
<evidence type="ECO:0000256" key="4">
    <source>
        <dbReference type="ARBA" id="ARBA00022679"/>
    </source>
</evidence>
<dbReference type="GO" id="GO:0035556">
    <property type="term" value="P:intracellular signal transduction"/>
    <property type="evidence" value="ECO:0007669"/>
    <property type="project" value="TreeGrafter"/>
</dbReference>
<dbReference type="SMART" id="SM00220">
    <property type="entry name" value="S_TKc"/>
    <property type="match status" value="1"/>
</dbReference>
<dbReference type="AlphaFoldDB" id="A0A484LKQ0"/>
<dbReference type="PROSITE" id="PS00107">
    <property type="entry name" value="PROTEIN_KINASE_ATP"/>
    <property type="match status" value="1"/>
</dbReference>